<keyword evidence="2" id="KW-0472">Membrane</keyword>
<feature type="transmembrane region" description="Helical" evidence="2">
    <location>
        <begin position="341"/>
        <end position="359"/>
    </location>
</feature>
<keyword evidence="4" id="KW-1185">Reference proteome</keyword>
<evidence type="ECO:0000313" key="3">
    <source>
        <dbReference type="EMBL" id="KAK1736278.1"/>
    </source>
</evidence>
<feature type="transmembrane region" description="Helical" evidence="2">
    <location>
        <begin position="203"/>
        <end position="223"/>
    </location>
</feature>
<dbReference type="EMBL" id="JATAAI010000029">
    <property type="protein sequence ID" value="KAK1736278.1"/>
    <property type="molecule type" value="Genomic_DNA"/>
</dbReference>
<keyword evidence="2" id="KW-0812">Transmembrane</keyword>
<protein>
    <submittedName>
        <fullName evidence="3">Uncharacterized protein</fullName>
    </submittedName>
</protein>
<evidence type="ECO:0000313" key="4">
    <source>
        <dbReference type="Proteomes" id="UP001224775"/>
    </source>
</evidence>
<feature type="region of interest" description="Disordered" evidence="1">
    <location>
        <begin position="283"/>
        <end position="313"/>
    </location>
</feature>
<feature type="transmembrane region" description="Helical" evidence="2">
    <location>
        <begin position="163"/>
        <end position="183"/>
    </location>
</feature>
<dbReference type="PANTHER" id="PTHR40535:SF1">
    <property type="entry name" value="CHROMOSOME UNDETERMINED SCAFFOLD_9, WHOLE GENOME SHOTGUN SEQUENCE"/>
    <property type="match status" value="1"/>
</dbReference>
<feature type="transmembrane region" description="Helical" evidence="2">
    <location>
        <begin position="23"/>
        <end position="41"/>
    </location>
</feature>
<dbReference type="Proteomes" id="UP001224775">
    <property type="component" value="Unassembled WGS sequence"/>
</dbReference>
<dbReference type="AlphaFoldDB" id="A0AAD8XZF0"/>
<feature type="compositionally biased region" description="Polar residues" evidence="1">
    <location>
        <begin position="291"/>
        <end position="300"/>
    </location>
</feature>
<keyword evidence="2" id="KW-1133">Transmembrane helix</keyword>
<name>A0AAD8XZF0_9STRA</name>
<dbReference type="PANTHER" id="PTHR40535">
    <property type="entry name" value="CHROMOSOME UNDETERMINED SCAFFOLD_9, WHOLE GENOME SHOTGUN SEQUENCE"/>
    <property type="match status" value="1"/>
</dbReference>
<comment type="caution">
    <text evidence="3">The sequence shown here is derived from an EMBL/GenBank/DDBJ whole genome shotgun (WGS) entry which is preliminary data.</text>
</comment>
<evidence type="ECO:0000256" key="1">
    <source>
        <dbReference type="SAM" id="MobiDB-lite"/>
    </source>
</evidence>
<accession>A0AAD8XZF0</accession>
<gene>
    <name evidence="3" type="ORF">QTG54_012878</name>
</gene>
<reference evidence="3" key="1">
    <citation type="submission" date="2023-06" db="EMBL/GenBank/DDBJ databases">
        <title>Survivors Of The Sea: Transcriptome response of Skeletonema marinoi to long-term dormancy.</title>
        <authorList>
            <person name="Pinder M.I.M."/>
            <person name="Kourtchenko O."/>
            <person name="Robertson E.K."/>
            <person name="Larsson T."/>
            <person name="Maumus F."/>
            <person name="Osuna-Cruz C.M."/>
            <person name="Vancaester E."/>
            <person name="Stenow R."/>
            <person name="Vandepoele K."/>
            <person name="Ploug H."/>
            <person name="Bruchert V."/>
            <person name="Godhe A."/>
            <person name="Topel M."/>
        </authorList>
    </citation>
    <scope>NUCLEOTIDE SEQUENCE</scope>
    <source>
        <strain evidence="3">R05AC</strain>
    </source>
</reference>
<feature type="non-terminal residue" evidence="3">
    <location>
        <position position="1"/>
    </location>
</feature>
<proteinExistence type="predicted"/>
<sequence>QQQQHNSTTKQEQQQQQHKAKKLVNITALQITILSLLLIYISTHLVTHYTSGIDGRMVYVLEGISRLEASHLMAYISYKTPRWIGVYHSPELGSERVLRSKHVGKEEELQFHVRYTIGQYFVFVWCLCLPHTSGQFLSTVLGFLLGFGIESIILFARRGDGECKFFVASTAALVFAFLASVMFADGCHYIQVVWGSGLLFSEWGLGIATFSSALAAILFTHFYQLQRTVRKLYVERRISKHETKDKTAIHLIESHLFGSGRKGSMLGSLGLSEEERALLIEEMSREDSEMSTRSTTLSSITEEDAPEPTTTTTSTSTWALLKMRLFSPTDLIVFSRLEYHLGIFLSLASLFIVAVNIGATHQVNIVRANYHTVHETLYGQINEGEVCAWSEIGGAISTFANKEEAWQAGYTIAHCGACGQCSNWQDLRLQYTTRTYLAQSSFICSKKSLVHGADAVHECLQEEPIGFSDSCAMCWTEDILCARRNCAFIFLQSNMINTVSNFQVGSDTITSATCEEAMCELVFVPCSGANRRRMNITSMIARPGDQLCGIVDVDWEEIFGEGSQHDFGRKEGGSSSDEL</sequence>
<organism evidence="3 4">
    <name type="scientific">Skeletonema marinoi</name>
    <dbReference type="NCBI Taxonomy" id="267567"/>
    <lineage>
        <taxon>Eukaryota</taxon>
        <taxon>Sar</taxon>
        <taxon>Stramenopiles</taxon>
        <taxon>Ochrophyta</taxon>
        <taxon>Bacillariophyta</taxon>
        <taxon>Coscinodiscophyceae</taxon>
        <taxon>Thalassiosirophycidae</taxon>
        <taxon>Thalassiosirales</taxon>
        <taxon>Skeletonemataceae</taxon>
        <taxon>Skeletonema</taxon>
        <taxon>Skeletonema marinoi-dohrnii complex</taxon>
    </lineage>
</organism>
<evidence type="ECO:0000256" key="2">
    <source>
        <dbReference type="SAM" id="Phobius"/>
    </source>
</evidence>
<feature type="transmembrane region" description="Helical" evidence="2">
    <location>
        <begin position="136"/>
        <end position="156"/>
    </location>
</feature>